<comment type="caution">
    <text evidence="1">The sequence shown here is derived from an EMBL/GenBank/DDBJ whole genome shotgun (WGS) entry which is preliminary data.</text>
</comment>
<organism evidence="1">
    <name type="scientific">Salmonella derby</name>
    <dbReference type="NCBI Taxonomy" id="28144"/>
    <lineage>
        <taxon>Bacteria</taxon>
        <taxon>Pseudomonadati</taxon>
        <taxon>Pseudomonadota</taxon>
        <taxon>Gammaproteobacteria</taxon>
        <taxon>Enterobacterales</taxon>
        <taxon>Enterobacteriaceae</taxon>
        <taxon>Salmonella</taxon>
    </lineage>
</organism>
<sequence length="145" mass="17304">MNEEMKLLFDNWTTEQDQKVIGKKSVDFYIKHSDNDNVLSFYGSVLSGMDIDAFSYTLRYHIEQCRKYNITLSREDKTEITLSVLNKLKCHEGIAFDEYRNKLIHIISGMDYWEAINSESNKYTLWVVPQDLRLHLFFLDEIYRL</sequence>
<reference evidence="1" key="2">
    <citation type="submission" date="2018-07" db="EMBL/GenBank/DDBJ databases">
        <authorList>
            <consortium name="NCBI Pathogen Detection Project"/>
        </authorList>
    </citation>
    <scope>NUCLEOTIDE SEQUENCE</scope>
    <source>
        <strain evidence="1">Salmonella enterica</strain>
    </source>
</reference>
<dbReference type="EMBL" id="DAASAA010000154">
    <property type="protein sequence ID" value="HAE4653610.1"/>
    <property type="molecule type" value="Genomic_DNA"/>
</dbReference>
<accession>A0A731REV3</accession>
<name>A0A731REV3_SALDE</name>
<dbReference type="AlphaFoldDB" id="A0A731REV3"/>
<dbReference type="RefSeq" id="WP_023231750.1">
    <property type="nucleotide sequence ID" value="NZ_CABWXX010000484.1"/>
</dbReference>
<proteinExistence type="predicted"/>
<gene>
    <name evidence="1" type="ORF">G4D33_004664</name>
    <name evidence="2" type="ORF">GB249_10135</name>
</gene>
<evidence type="ECO:0000313" key="2">
    <source>
        <dbReference type="EMBL" id="HAF0186372.1"/>
    </source>
</evidence>
<evidence type="ECO:0000313" key="1">
    <source>
        <dbReference type="EMBL" id="HAE4653610.1"/>
    </source>
</evidence>
<dbReference type="EMBL" id="DAATUR010000007">
    <property type="protein sequence ID" value="HAF0186372.1"/>
    <property type="molecule type" value="Genomic_DNA"/>
</dbReference>
<reference evidence="1" key="1">
    <citation type="journal article" date="2018" name="Genome Biol.">
        <title>SKESA: strategic k-mer extension for scrupulous assemblies.</title>
        <authorList>
            <person name="Souvorov A."/>
            <person name="Agarwala R."/>
            <person name="Lipman D.J."/>
        </authorList>
    </citation>
    <scope>NUCLEOTIDE SEQUENCE</scope>
    <source>
        <strain evidence="1">Salmonella enterica</strain>
    </source>
</reference>
<protein>
    <submittedName>
        <fullName evidence="1">Uncharacterized protein</fullName>
    </submittedName>
</protein>